<dbReference type="PANTHER" id="PTHR12318:SF0">
    <property type="entry name" value="ACYL-COENZYME A DIPHOSPHATASE NUDT19"/>
    <property type="match status" value="1"/>
</dbReference>
<sequence>MATPAETAPPSVPLRDAASVVLIRDGAAAPEAFTLTRASTMAFSAGATVFPGGGVDDADTLEDSFFTDVDLTGWARAFGDGEETVRRLLVAAVRETFEECGVLLARAEHGGFADPQAFEAHRCALEAHELSMSSFLTESGLRPDFSLLRPLARWVTPEDQPRRYDTRFFLARLPQNQEAAHTTGEAVAADWMSPHQAFELFRNGRTDLMPPTWSQFRELGRFASAAAAMAPGVGQPVPQVRPVTVPGSQPRKVRFPHDADYYADSPAHRGLTPGS</sequence>
<dbReference type="PANTHER" id="PTHR12318">
    <property type="entry name" value="TESTOSTERONE-REGULATED PROTEIN RP2"/>
    <property type="match status" value="1"/>
</dbReference>
<evidence type="ECO:0000313" key="9">
    <source>
        <dbReference type="Proteomes" id="UP001251870"/>
    </source>
</evidence>
<comment type="caution">
    <text evidence="8">The sequence shown here is derived from an EMBL/GenBank/DDBJ whole genome shotgun (WGS) entry which is preliminary data.</text>
</comment>
<evidence type="ECO:0000259" key="7">
    <source>
        <dbReference type="PROSITE" id="PS51462"/>
    </source>
</evidence>
<name>A0ABU2DQG9_9MICC</name>
<proteinExistence type="predicted"/>
<evidence type="ECO:0000256" key="2">
    <source>
        <dbReference type="ARBA" id="ARBA00001946"/>
    </source>
</evidence>
<feature type="domain" description="Nudix hydrolase" evidence="7">
    <location>
        <begin position="13"/>
        <end position="214"/>
    </location>
</feature>
<comment type="cofactor">
    <cofactor evidence="2">
        <name>Mg(2+)</name>
        <dbReference type="ChEBI" id="CHEBI:18420"/>
    </cofactor>
</comment>
<reference evidence="8 9" key="1">
    <citation type="submission" date="2023-09" db="EMBL/GenBank/DDBJ databases">
        <title>Description of three actinobacteria isolated from air of manufacturing shop in a pharmaceutical factory.</title>
        <authorList>
            <person name="Zhang D.-F."/>
        </authorList>
    </citation>
    <scope>NUCLEOTIDE SEQUENCE [LARGE SCALE GENOMIC DNA]</scope>
    <source>
        <strain evidence="8 9">LY-0111</strain>
    </source>
</reference>
<dbReference type="InterPro" id="IPR039121">
    <property type="entry name" value="NUDT19"/>
</dbReference>
<dbReference type="CDD" id="cd18870">
    <property type="entry name" value="NUDIX_AcylCoAdiphos_Nudt19"/>
    <property type="match status" value="1"/>
</dbReference>
<evidence type="ECO:0000256" key="4">
    <source>
        <dbReference type="ARBA" id="ARBA00022801"/>
    </source>
</evidence>
<dbReference type="RefSeq" id="WP_310547747.1">
    <property type="nucleotide sequence ID" value="NZ_JAVKGR010000003.1"/>
</dbReference>
<evidence type="ECO:0000256" key="5">
    <source>
        <dbReference type="ARBA" id="ARBA00022842"/>
    </source>
</evidence>
<dbReference type="SUPFAM" id="SSF55811">
    <property type="entry name" value="Nudix"/>
    <property type="match status" value="1"/>
</dbReference>
<organism evidence="8 9">
    <name type="scientific">Nesterenkonia aerolata</name>
    <dbReference type="NCBI Taxonomy" id="3074079"/>
    <lineage>
        <taxon>Bacteria</taxon>
        <taxon>Bacillati</taxon>
        <taxon>Actinomycetota</taxon>
        <taxon>Actinomycetes</taxon>
        <taxon>Micrococcales</taxon>
        <taxon>Micrococcaceae</taxon>
        <taxon>Nesterenkonia</taxon>
    </lineage>
</organism>
<dbReference type="Proteomes" id="UP001251870">
    <property type="component" value="Unassembled WGS sequence"/>
</dbReference>
<evidence type="ECO:0000313" key="8">
    <source>
        <dbReference type="EMBL" id="MDR8018753.1"/>
    </source>
</evidence>
<dbReference type="InterPro" id="IPR015797">
    <property type="entry name" value="NUDIX_hydrolase-like_dom_sf"/>
</dbReference>
<protein>
    <submittedName>
        <fullName evidence="8">NUDIX domain-containing protein</fullName>
    </submittedName>
</protein>
<gene>
    <name evidence="8" type="ORF">RIL96_04140</name>
</gene>
<evidence type="ECO:0000256" key="1">
    <source>
        <dbReference type="ARBA" id="ARBA00001936"/>
    </source>
</evidence>
<accession>A0ABU2DQG9</accession>
<evidence type="ECO:0000256" key="6">
    <source>
        <dbReference type="ARBA" id="ARBA00023211"/>
    </source>
</evidence>
<evidence type="ECO:0000256" key="3">
    <source>
        <dbReference type="ARBA" id="ARBA00022723"/>
    </source>
</evidence>
<keyword evidence="9" id="KW-1185">Reference proteome</keyword>
<keyword evidence="6" id="KW-0464">Manganese</keyword>
<dbReference type="InterPro" id="IPR000086">
    <property type="entry name" value="NUDIX_hydrolase_dom"/>
</dbReference>
<dbReference type="EMBL" id="JAVKGR010000003">
    <property type="protein sequence ID" value="MDR8018753.1"/>
    <property type="molecule type" value="Genomic_DNA"/>
</dbReference>
<keyword evidence="3" id="KW-0479">Metal-binding</keyword>
<keyword evidence="5" id="KW-0460">Magnesium</keyword>
<keyword evidence="4" id="KW-0378">Hydrolase</keyword>
<comment type="cofactor">
    <cofactor evidence="1">
        <name>Mn(2+)</name>
        <dbReference type="ChEBI" id="CHEBI:29035"/>
    </cofactor>
</comment>
<dbReference type="PROSITE" id="PS51462">
    <property type="entry name" value="NUDIX"/>
    <property type="match status" value="1"/>
</dbReference>
<dbReference type="Gene3D" id="3.90.79.10">
    <property type="entry name" value="Nucleoside Triphosphate Pyrophosphohydrolase"/>
    <property type="match status" value="1"/>
</dbReference>